<reference evidence="2" key="1">
    <citation type="submission" date="2020-07" db="EMBL/GenBank/DDBJ databases">
        <title>Huge and variable diversity of episymbiotic CPR bacteria and DPANN archaea in groundwater ecosystems.</title>
        <authorList>
            <person name="He C.Y."/>
            <person name="Keren R."/>
            <person name="Whittaker M."/>
            <person name="Farag I.F."/>
            <person name="Doudna J."/>
            <person name="Cate J.H.D."/>
            <person name="Banfield J.F."/>
        </authorList>
    </citation>
    <scope>NUCLEOTIDE SEQUENCE</scope>
    <source>
        <strain evidence="2">NC_groundwater_972_Pr1_S-0.2um_49_27</strain>
    </source>
</reference>
<gene>
    <name evidence="2" type="ORF">HY220_02280</name>
</gene>
<keyword evidence="1" id="KW-0812">Transmembrane</keyword>
<feature type="transmembrane region" description="Helical" evidence="1">
    <location>
        <begin position="205"/>
        <end position="227"/>
    </location>
</feature>
<name>A0A9D6LN54_9BACT</name>
<dbReference type="Proteomes" id="UP000808388">
    <property type="component" value="Unassembled WGS sequence"/>
</dbReference>
<evidence type="ECO:0000313" key="2">
    <source>
        <dbReference type="EMBL" id="MBI3627554.1"/>
    </source>
</evidence>
<protein>
    <submittedName>
        <fullName evidence="2">Uncharacterized protein</fullName>
    </submittedName>
</protein>
<evidence type="ECO:0000313" key="3">
    <source>
        <dbReference type="Proteomes" id="UP000808388"/>
    </source>
</evidence>
<evidence type="ECO:0000256" key="1">
    <source>
        <dbReference type="SAM" id="Phobius"/>
    </source>
</evidence>
<feature type="transmembrane region" description="Helical" evidence="1">
    <location>
        <begin position="51"/>
        <end position="68"/>
    </location>
</feature>
<accession>A0A9D6LN54</accession>
<dbReference type="AlphaFoldDB" id="A0A9D6LN54"/>
<dbReference type="EMBL" id="JACQCQ010000009">
    <property type="protein sequence ID" value="MBI3627554.1"/>
    <property type="molecule type" value="Genomic_DNA"/>
</dbReference>
<organism evidence="2 3">
    <name type="scientific">Candidatus Sungiibacteriota bacterium</name>
    <dbReference type="NCBI Taxonomy" id="2750080"/>
    <lineage>
        <taxon>Bacteria</taxon>
        <taxon>Candidatus Sungiibacteriota</taxon>
    </lineage>
</organism>
<feature type="transmembrane region" description="Helical" evidence="1">
    <location>
        <begin position="137"/>
        <end position="154"/>
    </location>
</feature>
<feature type="transmembrane region" description="Helical" evidence="1">
    <location>
        <begin position="25"/>
        <end position="45"/>
    </location>
</feature>
<sequence>MTIIHTIQEALTWHLTELRRLRNSVFVAVLATLGLILAGGIAGAYGFYQKLVALDVAMPIGMGIFFWLEWRRAVIGIELETLFNRQPATSPVRDERIAHIIIESAKKYLQLAAGVVCVLMMIGFAEVWLPVDERPEVAFMVFLGCIGLAIFYGVWDQSGSRRIKKLVLVIFAIHVLVSLGCWLYPSDASWRTVFDKQTIFSSSWWTPYATILRFLAVAVAAILIILAMREKRQVAAAGTKTAVVLSWFTQKVALAVLVLLVGLGLMWGHNWITSRPATSFTPRQIAVEAWREDVVIQPTDTKWKLVSRPILAKSESVLEYREGLTGERAGNGLPVALCDVETNLATFNAETSEWKYENVRWPCQNGEPTMGSFPLPEKPGLSDLRLLVQERSRDKVARAVFTVRVTPQAKS</sequence>
<feature type="transmembrane region" description="Helical" evidence="1">
    <location>
        <begin position="248"/>
        <end position="268"/>
    </location>
</feature>
<keyword evidence="1" id="KW-0472">Membrane</keyword>
<feature type="transmembrane region" description="Helical" evidence="1">
    <location>
        <begin position="166"/>
        <end position="185"/>
    </location>
</feature>
<comment type="caution">
    <text evidence="2">The sequence shown here is derived from an EMBL/GenBank/DDBJ whole genome shotgun (WGS) entry which is preliminary data.</text>
</comment>
<keyword evidence="1" id="KW-1133">Transmembrane helix</keyword>
<feature type="transmembrane region" description="Helical" evidence="1">
    <location>
        <begin position="108"/>
        <end position="131"/>
    </location>
</feature>
<proteinExistence type="predicted"/>